<dbReference type="Pfam" id="PF04402">
    <property type="entry name" value="SIMPL"/>
    <property type="match status" value="1"/>
</dbReference>
<dbReference type="InterPro" id="IPR052022">
    <property type="entry name" value="26kDa_periplasmic_antigen"/>
</dbReference>
<dbReference type="Proteomes" id="UP001499978">
    <property type="component" value="Unassembled WGS sequence"/>
</dbReference>
<proteinExistence type="predicted"/>
<accession>A0ABP6AHC3</accession>
<dbReference type="Gene3D" id="3.30.70.2970">
    <property type="entry name" value="Protein of unknown function (DUF541), domain 2"/>
    <property type="match status" value="1"/>
</dbReference>
<dbReference type="RefSeq" id="WP_344168754.1">
    <property type="nucleotide sequence ID" value="NZ_BAAARY010000003.1"/>
</dbReference>
<organism evidence="1 2">
    <name type="scientific">Pilimelia columellifera subsp. columellifera</name>
    <dbReference type="NCBI Taxonomy" id="706583"/>
    <lineage>
        <taxon>Bacteria</taxon>
        <taxon>Bacillati</taxon>
        <taxon>Actinomycetota</taxon>
        <taxon>Actinomycetes</taxon>
        <taxon>Micromonosporales</taxon>
        <taxon>Micromonosporaceae</taxon>
        <taxon>Pilimelia</taxon>
    </lineage>
</organism>
<comment type="caution">
    <text evidence="1">The sequence shown here is derived from an EMBL/GenBank/DDBJ whole genome shotgun (WGS) entry which is preliminary data.</text>
</comment>
<protein>
    <recommendedName>
        <fullName evidence="3">DUF541 domain-containing protein</fullName>
    </recommendedName>
</protein>
<reference evidence="2" key="1">
    <citation type="journal article" date="2019" name="Int. J. Syst. Evol. Microbiol.">
        <title>The Global Catalogue of Microorganisms (GCM) 10K type strain sequencing project: providing services to taxonomists for standard genome sequencing and annotation.</title>
        <authorList>
            <consortium name="The Broad Institute Genomics Platform"/>
            <consortium name="The Broad Institute Genome Sequencing Center for Infectious Disease"/>
            <person name="Wu L."/>
            <person name="Ma J."/>
        </authorList>
    </citation>
    <scope>NUCLEOTIDE SEQUENCE [LARGE SCALE GENOMIC DNA]</scope>
    <source>
        <strain evidence="2">JCM 3367</strain>
    </source>
</reference>
<name>A0ABP6AHC3_9ACTN</name>
<dbReference type="PANTHER" id="PTHR34387:SF1">
    <property type="entry name" value="PERIPLASMIC IMMUNOGENIC PROTEIN"/>
    <property type="match status" value="1"/>
</dbReference>
<dbReference type="PANTHER" id="PTHR34387">
    <property type="entry name" value="SLR1258 PROTEIN"/>
    <property type="match status" value="1"/>
</dbReference>
<gene>
    <name evidence="1" type="ORF">GCM10010201_09270</name>
</gene>
<keyword evidence="2" id="KW-1185">Reference proteome</keyword>
<evidence type="ECO:0000313" key="2">
    <source>
        <dbReference type="Proteomes" id="UP001499978"/>
    </source>
</evidence>
<evidence type="ECO:0008006" key="3">
    <source>
        <dbReference type="Google" id="ProtNLM"/>
    </source>
</evidence>
<evidence type="ECO:0000313" key="1">
    <source>
        <dbReference type="EMBL" id="GAA2515146.1"/>
    </source>
</evidence>
<dbReference type="InterPro" id="IPR007497">
    <property type="entry name" value="SIMPL/DUF541"/>
</dbReference>
<dbReference type="Gene3D" id="3.30.110.170">
    <property type="entry name" value="Protein of unknown function (DUF541), domain 1"/>
    <property type="match status" value="1"/>
</dbReference>
<dbReference type="EMBL" id="BAAARY010000003">
    <property type="protein sequence ID" value="GAA2515146.1"/>
    <property type="molecule type" value="Genomic_DNA"/>
</dbReference>
<sequence length="224" mass="23899">MTDNSGSVNVNSSVIAVRGEATVEVEPEIARLSVTISVRDRSRDGVTTKLAAQVEALRATLDGFGGTIERRETSGSNVHPELKPDSDRVSAYVASLTTTVTVADFAALGDLVLALARQEHASVYGPWWELRHDSPAGRQARKAAVDDAVDRAREYAEAVGVRLERLLVLADSGLSAGAPVAEYGMMRAMATRSATEMSFDLEPARQSVTATVEMRFAVSVASFS</sequence>